<protein>
    <recommendedName>
        <fullName evidence="4">BLOC-1-related complex subunit 5</fullName>
    </recommendedName>
</protein>
<evidence type="ECO:0000256" key="1">
    <source>
        <dbReference type="SAM" id="MobiDB-lite"/>
    </source>
</evidence>
<organism evidence="2 3">
    <name type="scientific">Pleurodeles waltl</name>
    <name type="common">Iberian ribbed newt</name>
    <dbReference type="NCBI Taxonomy" id="8319"/>
    <lineage>
        <taxon>Eukaryota</taxon>
        <taxon>Metazoa</taxon>
        <taxon>Chordata</taxon>
        <taxon>Craniata</taxon>
        <taxon>Vertebrata</taxon>
        <taxon>Euteleostomi</taxon>
        <taxon>Amphibia</taxon>
        <taxon>Batrachia</taxon>
        <taxon>Caudata</taxon>
        <taxon>Salamandroidea</taxon>
        <taxon>Salamandridae</taxon>
        <taxon>Pleurodelinae</taxon>
        <taxon>Pleurodeles</taxon>
    </lineage>
</organism>
<accession>A0AAV7RN02</accession>
<evidence type="ECO:0008006" key="4">
    <source>
        <dbReference type="Google" id="ProtNLM"/>
    </source>
</evidence>
<dbReference type="AlphaFoldDB" id="A0AAV7RN02"/>
<gene>
    <name evidence="2" type="ORF">NDU88_006960</name>
</gene>
<name>A0AAV7RN02_PLEWA</name>
<dbReference type="EMBL" id="JANPWB010000009">
    <property type="protein sequence ID" value="KAJ1154206.1"/>
    <property type="molecule type" value="Genomic_DNA"/>
</dbReference>
<evidence type="ECO:0000313" key="2">
    <source>
        <dbReference type="EMBL" id="KAJ1154206.1"/>
    </source>
</evidence>
<reference evidence="2" key="1">
    <citation type="journal article" date="2022" name="bioRxiv">
        <title>Sequencing and chromosome-scale assembly of the giantPleurodeles waltlgenome.</title>
        <authorList>
            <person name="Brown T."/>
            <person name="Elewa A."/>
            <person name="Iarovenko S."/>
            <person name="Subramanian E."/>
            <person name="Araus A.J."/>
            <person name="Petzold A."/>
            <person name="Susuki M."/>
            <person name="Suzuki K.-i.T."/>
            <person name="Hayashi T."/>
            <person name="Toyoda A."/>
            <person name="Oliveira C."/>
            <person name="Osipova E."/>
            <person name="Leigh N.D."/>
            <person name="Simon A."/>
            <person name="Yun M.H."/>
        </authorList>
    </citation>
    <scope>NUCLEOTIDE SEQUENCE</scope>
    <source>
        <strain evidence="2">20211129_DDA</strain>
        <tissue evidence="2">Liver</tissue>
    </source>
</reference>
<comment type="caution">
    <text evidence="2">The sequence shown here is derived from an EMBL/GenBank/DDBJ whole genome shotgun (WGS) entry which is preliminary data.</text>
</comment>
<dbReference type="Proteomes" id="UP001066276">
    <property type="component" value="Chromosome 5"/>
</dbReference>
<evidence type="ECO:0000313" key="3">
    <source>
        <dbReference type="Proteomes" id="UP001066276"/>
    </source>
</evidence>
<sequence length="241" mass="26146">MPVLDFPDEMDDELTNISQQTLQDVLGTPQTPPSVARRSRDTAVIVDEPPTTLIVRPASSNQAEDSDDTGTSFERTAVGVQRELAKEVRVGMQNIAARLEGVRSCVMSTAEQTAAMQGRTSILQELEKSVKEISTAVRYNTSNNKLFNACTNAIMTPLRANLAAYLSDVAAILKNQQLLLAAVLPLIAPPLAVTEMSDSRSSNTEVCVAPSHTPPSRAEETTHTSEDEDVEQINFTCKSTR</sequence>
<feature type="region of interest" description="Disordered" evidence="1">
    <location>
        <begin position="199"/>
        <end position="241"/>
    </location>
</feature>
<keyword evidence="3" id="KW-1185">Reference proteome</keyword>
<proteinExistence type="predicted"/>